<accession>A0A059E371</accession>
<evidence type="ECO:0000313" key="1">
    <source>
        <dbReference type="EMBL" id="KCZ62040.1"/>
    </source>
</evidence>
<dbReference type="AlphaFoldDB" id="A0A059E371"/>
<dbReference type="Proteomes" id="UP000024547">
    <property type="component" value="Unassembled WGS sequence"/>
</dbReference>
<reference evidence="1 2" key="1">
    <citation type="journal article" date="2014" name="Antonie Van Leeuwenhoek">
        <title>Hyphomonas beringensis sp. nov. and Hyphomonas chukchiensis sp. nov., isolated from surface seawater of the Bering Sea and Chukchi Sea.</title>
        <authorList>
            <person name="Li C."/>
            <person name="Lai Q."/>
            <person name="Li G."/>
            <person name="Dong C."/>
            <person name="Wang J."/>
            <person name="Liao Y."/>
            <person name="Shao Z."/>
        </authorList>
    </citation>
    <scope>NUCLEOTIDE SEQUENCE [LARGE SCALE GENOMIC DNA]</scope>
    <source>
        <strain evidence="1 2">22II1-22F38</strain>
    </source>
</reference>
<sequence length="74" mass="8264">MAKNLLGDDLLGLQTAKSDRQQIGRLFLKPDITKPLIDPKDPTPQLDLSEGAKEPYYISVSELTILKLICNRVL</sequence>
<dbReference type="STRING" id="1280948.HY36_16250"/>
<organism evidence="1 2">
    <name type="scientific">Hyphomonas atlantica</name>
    <dbReference type="NCBI Taxonomy" id="1280948"/>
    <lineage>
        <taxon>Bacteria</taxon>
        <taxon>Pseudomonadati</taxon>
        <taxon>Pseudomonadota</taxon>
        <taxon>Alphaproteobacteria</taxon>
        <taxon>Hyphomonadales</taxon>
        <taxon>Hyphomonadaceae</taxon>
        <taxon>Hyphomonas</taxon>
    </lineage>
</organism>
<dbReference type="RefSeq" id="WP_035550553.1">
    <property type="nucleotide sequence ID" value="NZ_AWFH01000011.1"/>
</dbReference>
<evidence type="ECO:0000313" key="2">
    <source>
        <dbReference type="Proteomes" id="UP000024547"/>
    </source>
</evidence>
<protein>
    <submittedName>
        <fullName evidence="1">Uncharacterized protein</fullName>
    </submittedName>
</protein>
<gene>
    <name evidence="1" type="ORF">HY36_16250</name>
</gene>
<comment type="caution">
    <text evidence="1">The sequence shown here is derived from an EMBL/GenBank/DDBJ whole genome shotgun (WGS) entry which is preliminary data.</text>
</comment>
<proteinExistence type="predicted"/>
<dbReference type="EMBL" id="AWFH01000011">
    <property type="protein sequence ID" value="KCZ62040.1"/>
    <property type="molecule type" value="Genomic_DNA"/>
</dbReference>
<keyword evidence="2" id="KW-1185">Reference proteome</keyword>
<name>A0A059E371_9PROT</name>